<reference evidence="1" key="1">
    <citation type="submission" date="2015-12" db="EMBL/GenBank/DDBJ databases">
        <title>Gene expression during late stages of embryo sac development: a critical building block for successful pollen-pistil interactions.</title>
        <authorList>
            <person name="Liu Y."/>
            <person name="Joly V."/>
            <person name="Sabar M."/>
            <person name="Matton D.P."/>
        </authorList>
    </citation>
    <scope>NUCLEOTIDE SEQUENCE</scope>
</reference>
<proteinExistence type="predicted"/>
<name>A0A0V0HLJ4_SOLCH</name>
<organism evidence="1">
    <name type="scientific">Solanum chacoense</name>
    <name type="common">Chaco potato</name>
    <dbReference type="NCBI Taxonomy" id="4108"/>
    <lineage>
        <taxon>Eukaryota</taxon>
        <taxon>Viridiplantae</taxon>
        <taxon>Streptophyta</taxon>
        <taxon>Embryophyta</taxon>
        <taxon>Tracheophyta</taxon>
        <taxon>Spermatophyta</taxon>
        <taxon>Magnoliopsida</taxon>
        <taxon>eudicotyledons</taxon>
        <taxon>Gunneridae</taxon>
        <taxon>Pentapetalae</taxon>
        <taxon>asterids</taxon>
        <taxon>lamiids</taxon>
        <taxon>Solanales</taxon>
        <taxon>Solanaceae</taxon>
        <taxon>Solanoideae</taxon>
        <taxon>Solaneae</taxon>
        <taxon>Solanum</taxon>
    </lineage>
</organism>
<sequence>MKIYGTRWSRLCGGQDEGSKTEMVRIVKRRCTDVPVKRCEKLAGVGETLYTRSISKSCLPTGKCDSLPKSSAILTGTSWVSQK</sequence>
<dbReference type="AlphaFoldDB" id="A0A0V0HLJ4"/>
<protein>
    <submittedName>
        <fullName evidence="1">Putative ovule protein</fullName>
    </submittedName>
</protein>
<dbReference type="EMBL" id="GEDG01018176">
    <property type="protein sequence ID" value="JAP21015.1"/>
    <property type="molecule type" value="Transcribed_RNA"/>
</dbReference>
<evidence type="ECO:0000313" key="1">
    <source>
        <dbReference type="EMBL" id="JAP21015.1"/>
    </source>
</evidence>
<accession>A0A0V0HLJ4</accession>